<feature type="transmembrane region" description="Helical" evidence="1">
    <location>
        <begin position="104"/>
        <end position="121"/>
    </location>
</feature>
<proteinExistence type="predicted"/>
<reference evidence="3" key="1">
    <citation type="submission" date="2016-10" db="EMBL/GenBank/DDBJ databases">
        <authorList>
            <person name="Varghese N."/>
            <person name="Submissions S."/>
        </authorList>
    </citation>
    <scope>NUCLEOTIDE SEQUENCE [LARGE SCALE GENOMIC DNA]</scope>
    <source>
        <strain evidence="3">DSM 28881</strain>
    </source>
</reference>
<keyword evidence="3" id="KW-1185">Reference proteome</keyword>
<feature type="transmembrane region" description="Helical" evidence="1">
    <location>
        <begin position="127"/>
        <end position="148"/>
    </location>
</feature>
<evidence type="ECO:0000313" key="2">
    <source>
        <dbReference type="EMBL" id="SFI73479.1"/>
    </source>
</evidence>
<evidence type="ECO:0000313" key="3">
    <source>
        <dbReference type="Proteomes" id="UP000199559"/>
    </source>
</evidence>
<dbReference type="EMBL" id="FORM01000002">
    <property type="protein sequence ID" value="SFI73479.1"/>
    <property type="molecule type" value="Genomic_DNA"/>
</dbReference>
<accession>A0A1I3KLV6</accession>
<name>A0A1I3KLV6_9FLAO</name>
<gene>
    <name evidence="2" type="ORF">SAMN05443431_10236</name>
</gene>
<feature type="transmembrane region" description="Helical" evidence="1">
    <location>
        <begin position="53"/>
        <end position="72"/>
    </location>
</feature>
<dbReference type="AlphaFoldDB" id="A0A1I3KLV6"/>
<feature type="transmembrane region" description="Helical" evidence="1">
    <location>
        <begin position="28"/>
        <end position="47"/>
    </location>
</feature>
<dbReference type="Proteomes" id="UP000199559">
    <property type="component" value="Unassembled WGS sequence"/>
</dbReference>
<organism evidence="2 3">
    <name type="scientific">Olleya namhaensis</name>
    <dbReference type="NCBI Taxonomy" id="1144750"/>
    <lineage>
        <taxon>Bacteria</taxon>
        <taxon>Pseudomonadati</taxon>
        <taxon>Bacteroidota</taxon>
        <taxon>Flavobacteriia</taxon>
        <taxon>Flavobacteriales</taxon>
        <taxon>Flavobacteriaceae</taxon>
    </lineage>
</organism>
<keyword evidence="1" id="KW-1133">Transmembrane helix</keyword>
<dbReference type="STRING" id="1144750.SAMN05443431_10236"/>
<keyword evidence="1" id="KW-0472">Membrane</keyword>
<keyword evidence="1" id="KW-0812">Transmembrane</keyword>
<protein>
    <submittedName>
        <fullName evidence="2">Uncharacterized protein</fullName>
    </submittedName>
</protein>
<sequence>MTTSKTNRTDLFQDQLKNFKALLSGSKMAEVSSIILAIFSVGAAFISRNNLEQAIPLLLGALAQIIYTIKYLQTNNIKQKSYTQTSLNSGVLKFKQYILKREKYEMPVMAFYMITLVPFALRYKSITIVISVCLISLAVVSFLGFLAFKKVDSNIELLEITLKNKLQ</sequence>
<dbReference type="RefSeq" id="WP_090837451.1">
    <property type="nucleotide sequence ID" value="NZ_FORM01000002.1"/>
</dbReference>
<evidence type="ECO:0000256" key="1">
    <source>
        <dbReference type="SAM" id="Phobius"/>
    </source>
</evidence>